<dbReference type="EMBL" id="AP018929">
    <property type="protein sequence ID" value="BBG22855.1"/>
    <property type="molecule type" value="Genomic_DNA"/>
</dbReference>
<proteinExistence type="predicted"/>
<organism evidence="3 5">
    <name type="scientific">Sulfuracidifex tepidarius</name>
    <dbReference type="NCBI Taxonomy" id="1294262"/>
    <lineage>
        <taxon>Archaea</taxon>
        <taxon>Thermoproteota</taxon>
        <taxon>Thermoprotei</taxon>
        <taxon>Sulfolobales</taxon>
        <taxon>Sulfolobaceae</taxon>
        <taxon>Sulfuracidifex</taxon>
    </lineage>
</organism>
<dbReference type="PROSITE" id="PS50910">
    <property type="entry name" value="HEPN"/>
    <property type="match status" value="1"/>
</dbReference>
<dbReference type="SMART" id="SM00748">
    <property type="entry name" value="HEPN"/>
    <property type="match status" value="1"/>
</dbReference>
<evidence type="ECO:0000313" key="5">
    <source>
        <dbReference type="Proteomes" id="UP000325030"/>
    </source>
</evidence>
<reference evidence="5" key="1">
    <citation type="submission" date="2018-09" db="EMBL/GenBank/DDBJ databases">
        <title>Complete Genome Sequencing of Sulfolobus sp. JCM 16834.</title>
        <authorList>
            <person name="Kato S."/>
            <person name="Itoh T."/>
            <person name="Ohkuma M."/>
        </authorList>
    </citation>
    <scope>NUCLEOTIDE SEQUENCE [LARGE SCALE GENOMIC DNA]</scope>
    <source>
        <strain evidence="5">IC-007</strain>
    </source>
</reference>
<feature type="domain" description="HEPN" evidence="1">
    <location>
        <begin position="1"/>
        <end position="106"/>
    </location>
</feature>
<protein>
    <recommendedName>
        <fullName evidence="1">HEPN domain-containing protein</fullName>
    </recommendedName>
</protein>
<evidence type="ECO:0000259" key="1">
    <source>
        <dbReference type="PROSITE" id="PS50910"/>
    </source>
</evidence>
<evidence type="ECO:0000313" key="4">
    <source>
        <dbReference type="Proteomes" id="UP000322983"/>
    </source>
</evidence>
<dbReference type="STRING" id="1294262.GCA_001316085_00942"/>
<dbReference type="KEGG" id="step:IC006_0139"/>
<dbReference type="EMBL" id="AP018930">
    <property type="protein sequence ID" value="BBG25616.1"/>
    <property type="molecule type" value="Genomic_DNA"/>
</dbReference>
<dbReference type="RefSeq" id="WP_232048954.1">
    <property type="nucleotide sequence ID" value="NZ_AP018929.1"/>
</dbReference>
<dbReference type="AlphaFoldDB" id="A0A510DZE2"/>
<keyword evidence="4" id="KW-1185">Reference proteome</keyword>
<dbReference type="Proteomes" id="UP000325030">
    <property type="component" value="Chromosome"/>
</dbReference>
<accession>A0A510DRT9</accession>
<reference evidence="3 4" key="2">
    <citation type="journal article" date="2020" name="Int. J. Syst. Evol. Microbiol.">
        <title>Sulfuracidifex tepidarius gen. nov., sp. nov. and transfer of Sulfolobus metallicus Huber and Stetter 1992 to the genus Sulfuracidifex as Sulfuracidifex metallicus comb. nov.</title>
        <authorList>
            <person name="Itoh T."/>
            <person name="Miura T."/>
            <person name="Sakai H.D."/>
            <person name="Kato S."/>
            <person name="Ohkuma M."/>
            <person name="Takashina T."/>
        </authorList>
    </citation>
    <scope>NUCLEOTIDE SEQUENCE</scope>
    <source>
        <strain evidence="2 4">IC-006</strain>
        <strain evidence="3">IC-007</strain>
    </source>
</reference>
<dbReference type="SUPFAM" id="SSF81593">
    <property type="entry name" value="Nucleotidyltransferase substrate binding subunit/domain"/>
    <property type="match status" value="1"/>
</dbReference>
<dbReference type="Gene3D" id="1.20.120.330">
    <property type="entry name" value="Nucleotidyltransferases domain 2"/>
    <property type="match status" value="1"/>
</dbReference>
<gene>
    <name evidence="2" type="ORF">IC006_0139</name>
    <name evidence="3" type="ORF">IC007_0121</name>
</gene>
<sequence length="115" mass="13443">MRQAERDLEEAKYSKQGRYYELSCFLSQQSAEKAVKGLLQFHGMERKGNSVLHLIDNPPDNIRQCASYLDKQYTPSRYPDVYDEGSPFEYYTEKEADECISCAEKILSWVKREIS</sequence>
<name>A0A510DZE2_9CREN</name>
<dbReference type="Pfam" id="PF05168">
    <property type="entry name" value="HEPN"/>
    <property type="match status" value="1"/>
</dbReference>
<evidence type="ECO:0000313" key="2">
    <source>
        <dbReference type="EMBL" id="BBG22855.1"/>
    </source>
</evidence>
<evidence type="ECO:0000313" key="3">
    <source>
        <dbReference type="EMBL" id="BBG25616.1"/>
    </source>
</evidence>
<accession>A0A510DZE2</accession>
<dbReference type="InterPro" id="IPR007842">
    <property type="entry name" value="HEPN_dom"/>
</dbReference>
<dbReference type="Proteomes" id="UP000322983">
    <property type="component" value="Chromosome"/>
</dbReference>
<dbReference type="GeneID" id="41716638"/>